<dbReference type="EMBL" id="QEKH01000012">
    <property type="protein sequence ID" value="PVY42029.1"/>
    <property type="molecule type" value="Genomic_DNA"/>
</dbReference>
<sequence length="205" mass="22435">MKRVLYGITGLCFLLLLLAAGGCASPARIIGIDSDEALVTVSGIDPADWQRAAEENIRSLLASGALRRTDGQQPVVMISRIRNYTMMHLESQILTDKIRRAILQSGQAKVSSAVGVGGNIDLAVRRIRAKELDDLFDQSTVQKRGTVIAPNFSLSGAITQQTAYQGRTEESYFLFHMALTDLATGLAVWENTVEILKQGTYPLFY</sequence>
<dbReference type="Gene3D" id="3.40.50.10610">
    <property type="entry name" value="ABC-type transport auxiliary lipoprotein component"/>
    <property type="match status" value="1"/>
</dbReference>
<dbReference type="InterPro" id="IPR014094">
    <property type="entry name" value="LpoB"/>
</dbReference>
<comment type="caution">
    <text evidence="2">The sequence shown here is derived from an EMBL/GenBank/DDBJ whole genome shotgun (WGS) entry which is preliminary data.</text>
</comment>
<organism evidence="2 3">
    <name type="scientific">Victivallis vadensis</name>
    <dbReference type="NCBI Taxonomy" id="172901"/>
    <lineage>
        <taxon>Bacteria</taxon>
        <taxon>Pseudomonadati</taxon>
        <taxon>Lentisphaerota</taxon>
        <taxon>Lentisphaeria</taxon>
        <taxon>Victivallales</taxon>
        <taxon>Victivallaceae</taxon>
        <taxon>Victivallis</taxon>
    </lineage>
</organism>
<dbReference type="Pfam" id="PF13036">
    <property type="entry name" value="LpoB"/>
    <property type="match status" value="1"/>
</dbReference>
<dbReference type="GeneID" id="78295178"/>
<accession>A0A2U1B016</accession>
<evidence type="ECO:0000313" key="3">
    <source>
        <dbReference type="Proteomes" id="UP000245959"/>
    </source>
</evidence>
<dbReference type="Proteomes" id="UP000245959">
    <property type="component" value="Unassembled WGS sequence"/>
</dbReference>
<reference evidence="1 4" key="2">
    <citation type="submission" date="2020-04" db="EMBL/GenBank/DDBJ databases">
        <authorList>
            <person name="Hitch T.C.A."/>
            <person name="Wylensek D."/>
            <person name="Clavel T."/>
        </authorList>
    </citation>
    <scope>NUCLEOTIDE SEQUENCE [LARGE SCALE GENOMIC DNA]</scope>
    <source>
        <strain evidence="1 4">COR2-253-APC-1A</strain>
    </source>
</reference>
<evidence type="ECO:0000313" key="4">
    <source>
        <dbReference type="Proteomes" id="UP000576225"/>
    </source>
</evidence>
<dbReference type="Proteomes" id="UP000576225">
    <property type="component" value="Unassembled WGS sequence"/>
</dbReference>
<keyword evidence="3" id="KW-1185">Reference proteome</keyword>
<evidence type="ECO:0000313" key="2">
    <source>
        <dbReference type="EMBL" id="PVY42029.1"/>
    </source>
</evidence>
<dbReference type="AlphaFoldDB" id="A0A2U1B016"/>
<name>A0A2U1B016_9BACT</name>
<dbReference type="RefSeq" id="WP_165832947.1">
    <property type="nucleotide sequence ID" value="NZ_CABMMC010000141.1"/>
</dbReference>
<protein>
    <submittedName>
        <fullName evidence="1">Penicillin-binding protein activator LpoB</fullName>
    </submittedName>
</protein>
<dbReference type="PROSITE" id="PS51257">
    <property type="entry name" value="PROKAR_LIPOPROTEIN"/>
    <property type="match status" value="1"/>
</dbReference>
<gene>
    <name evidence="2" type="ORF">C8D82_11226</name>
    <name evidence="1" type="ORF">HF882_08855</name>
</gene>
<dbReference type="EMBL" id="JABAEW010000013">
    <property type="protein sequence ID" value="NMD86690.1"/>
    <property type="molecule type" value="Genomic_DNA"/>
</dbReference>
<reference evidence="2 3" key="1">
    <citation type="submission" date="2018-04" db="EMBL/GenBank/DDBJ databases">
        <title>Genomic Encyclopedia of Type Strains, Phase IV (KMG-IV): sequencing the most valuable type-strain genomes for metagenomic binning, comparative biology and taxonomic classification.</title>
        <authorList>
            <person name="Goeker M."/>
        </authorList>
    </citation>
    <scope>NUCLEOTIDE SEQUENCE [LARGE SCALE GENOMIC DNA]</scope>
    <source>
        <strain evidence="2 3">DSM 14823</strain>
    </source>
</reference>
<proteinExistence type="predicted"/>
<evidence type="ECO:0000313" key="1">
    <source>
        <dbReference type="EMBL" id="NMD86690.1"/>
    </source>
</evidence>